<comment type="caution">
    <text evidence="2">The sequence shown here is derived from an EMBL/GenBank/DDBJ whole genome shotgun (WGS) entry which is preliminary data.</text>
</comment>
<feature type="transmembrane region" description="Helical" evidence="1">
    <location>
        <begin position="170"/>
        <end position="193"/>
    </location>
</feature>
<evidence type="ECO:0008006" key="4">
    <source>
        <dbReference type="Google" id="ProtNLM"/>
    </source>
</evidence>
<dbReference type="EMBL" id="JSUH01000007">
    <property type="protein sequence ID" value="KHD97525.1"/>
    <property type="molecule type" value="Genomic_DNA"/>
</dbReference>
<keyword evidence="1" id="KW-0812">Transmembrane</keyword>
<reference evidence="2 3" key="1">
    <citation type="journal article" date="2003" name="Int. J. Syst. Evol. Microbiol.">
        <title>Kocuria polaris sp. nov., an orange-pigmented psychrophilic bacterium isolated from an Antarctic cyanobacterial mat sample.</title>
        <authorList>
            <person name="Reddy G.S."/>
            <person name="Prakash J.S."/>
            <person name="Prabahar V."/>
            <person name="Matsumoto G.I."/>
            <person name="Stackebrandt E."/>
            <person name="Shivaji S."/>
        </authorList>
    </citation>
    <scope>NUCLEOTIDE SEQUENCE [LARGE SCALE GENOMIC DNA]</scope>
    <source>
        <strain evidence="2 3">CMS 76or</strain>
    </source>
</reference>
<sequence>MPEVKASSTRLWRKLAVTVLTLDALILAATALHLLANRLRARDAWWAVFDSRDAWSGRLDGSVAETFGNLQLIAAGVVLLLSAFRGRQLLVLGAWGTVFFLVAADDFLRLHQVVPVPSSAFESSGILLSAVQVETVQKVLFWAAMALVLGVGMLIAHFRASRHARRASWALLAAATTLGVFAGGVDFLSTFVHGPHGGTLYSLVTYVETTGELLSMSLIFIVALAIASGQPGLGPITKG</sequence>
<feature type="transmembrane region" description="Helical" evidence="1">
    <location>
        <begin position="139"/>
        <end position="158"/>
    </location>
</feature>
<gene>
    <name evidence="2" type="ORF">GY22_09340</name>
</gene>
<feature type="transmembrane region" description="Helical" evidence="1">
    <location>
        <begin position="15"/>
        <end position="36"/>
    </location>
</feature>
<evidence type="ECO:0000313" key="3">
    <source>
        <dbReference type="Proteomes" id="UP000030466"/>
    </source>
</evidence>
<name>A0A0A6VR82_KOCRO</name>
<dbReference type="Proteomes" id="UP000030466">
    <property type="component" value="Unassembled WGS sequence"/>
</dbReference>
<evidence type="ECO:0000256" key="1">
    <source>
        <dbReference type="SAM" id="Phobius"/>
    </source>
</evidence>
<accession>A0A0A6VR82</accession>
<keyword evidence="3" id="KW-1185">Reference proteome</keyword>
<feature type="transmembrane region" description="Helical" evidence="1">
    <location>
        <begin position="89"/>
        <end position="108"/>
    </location>
</feature>
<keyword evidence="1" id="KW-0472">Membrane</keyword>
<evidence type="ECO:0000313" key="2">
    <source>
        <dbReference type="EMBL" id="KHD97525.1"/>
    </source>
</evidence>
<organism evidence="2 3">
    <name type="scientific">Kocuria rosea subsp. polaris</name>
    <dbReference type="NCBI Taxonomy" id="136273"/>
    <lineage>
        <taxon>Bacteria</taxon>
        <taxon>Bacillati</taxon>
        <taxon>Actinomycetota</taxon>
        <taxon>Actinomycetes</taxon>
        <taxon>Micrococcales</taxon>
        <taxon>Micrococcaceae</taxon>
        <taxon>Kocuria</taxon>
    </lineage>
</organism>
<proteinExistence type="predicted"/>
<feature type="transmembrane region" description="Helical" evidence="1">
    <location>
        <begin position="213"/>
        <end position="233"/>
    </location>
</feature>
<dbReference type="RefSeq" id="WP_035926529.1">
    <property type="nucleotide sequence ID" value="NZ_JSUH01000007.1"/>
</dbReference>
<keyword evidence="1" id="KW-1133">Transmembrane helix</keyword>
<dbReference type="AlphaFoldDB" id="A0A0A6VR82"/>
<protein>
    <recommendedName>
        <fullName evidence="4">DUF998 domain-containing protein</fullName>
    </recommendedName>
</protein>